<dbReference type="PANTHER" id="PTHR37304:SF1">
    <property type="entry name" value="MEMBRANE PROTEIN"/>
    <property type="match status" value="1"/>
</dbReference>
<dbReference type="InterPro" id="IPR007211">
    <property type="entry name" value="DUF378"/>
</dbReference>
<dbReference type="EMBL" id="LCBN01000074">
    <property type="protein sequence ID" value="KKS11388.1"/>
    <property type="molecule type" value="Genomic_DNA"/>
</dbReference>
<gene>
    <name evidence="2" type="ORF">UU67_C0074G0005</name>
</gene>
<evidence type="ECO:0008006" key="4">
    <source>
        <dbReference type="Google" id="ProtNLM"/>
    </source>
</evidence>
<dbReference type="PANTHER" id="PTHR37304">
    <property type="entry name" value="MEMBRANE PROTEIN-RELATED"/>
    <property type="match status" value="1"/>
</dbReference>
<feature type="transmembrane region" description="Helical" evidence="1">
    <location>
        <begin position="49"/>
        <end position="66"/>
    </location>
</feature>
<evidence type="ECO:0000313" key="3">
    <source>
        <dbReference type="Proteomes" id="UP000034753"/>
    </source>
</evidence>
<dbReference type="Pfam" id="PF04070">
    <property type="entry name" value="DUF378"/>
    <property type="match status" value="1"/>
</dbReference>
<keyword evidence="1" id="KW-0812">Transmembrane</keyword>
<reference evidence="2 3" key="1">
    <citation type="journal article" date="2015" name="Nature">
        <title>rRNA introns, odd ribosomes, and small enigmatic genomes across a large radiation of phyla.</title>
        <authorList>
            <person name="Brown C.T."/>
            <person name="Hug L.A."/>
            <person name="Thomas B.C."/>
            <person name="Sharon I."/>
            <person name="Castelle C.J."/>
            <person name="Singh A."/>
            <person name="Wilkins M.J."/>
            <person name="Williams K.H."/>
            <person name="Banfield J.F."/>
        </authorList>
    </citation>
    <scope>NUCLEOTIDE SEQUENCE [LARGE SCALE GENOMIC DNA]</scope>
</reference>
<proteinExistence type="predicted"/>
<name>A0A0G0ZED7_9BACT</name>
<keyword evidence="1" id="KW-1133">Transmembrane helix</keyword>
<protein>
    <recommendedName>
        <fullName evidence="4">DUF378 domain-containing protein</fullName>
    </recommendedName>
</protein>
<sequence length="78" mass="8280">MDKKTTKMVHIAAFALLIVGGLNWGLSGLIPGVNVVNLILGSVPVLERIVYILVGLSAVYIGATHMQDCKICSEKKAS</sequence>
<keyword evidence="1" id="KW-0472">Membrane</keyword>
<dbReference type="AlphaFoldDB" id="A0A0G0ZED7"/>
<evidence type="ECO:0000313" key="2">
    <source>
        <dbReference type="EMBL" id="KKS11388.1"/>
    </source>
</evidence>
<dbReference type="Proteomes" id="UP000034753">
    <property type="component" value="Unassembled WGS sequence"/>
</dbReference>
<comment type="caution">
    <text evidence="2">The sequence shown here is derived from an EMBL/GenBank/DDBJ whole genome shotgun (WGS) entry which is preliminary data.</text>
</comment>
<accession>A0A0G0ZED7</accession>
<evidence type="ECO:0000256" key="1">
    <source>
        <dbReference type="SAM" id="Phobius"/>
    </source>
</evidence>
<organism evidence="2 3">
    <name type="scientific">Candidatus Daviesbacteria bacterium GW2011_GWB1_41_5</name>
    <dbReference type="NCBI Taxonomy" id="1618429"/>
    <lineage>
        <taxon>Bacteria</taxon>
        <taxon>Candidatus Daviesiibacteriota</taxon>
    </lineage>
</organism>